<dbReference type="Gene3D" id="3.40.30.10">
    <property type="entry name" value="Glutaredoxin"/>
    <property type="match status" value="1"/>
</dbReference>
<dbReference type="GO" id="GO:0015036">
    <property type="term" value="F:disulfide oxidoreductase activity"/>
    <property type="evidence" value="ECO:0007669"/>
    <property type="project" value="UniProtKB-ARBA"/>
</dbReference>
<dbReference type="Pfam" id="PF00085">
    <property type="entry name" value="Thioredoxin"/>
    <property type="match status" value="1"/>
</dbReference>
<evidence type="ECO:0000256" key="2">
    <source>
        <dbReference type="SAM" id="SignalP"/>
    </source>
</evidence>
<dbReference type="PROSITE" id="PS00194">
    <property type="entry name" value="THIOREDOXIN_1"/>
    <property type="match status" value="1"/>
</dbReference>
<name>A0A0D7F555_RHOPL</name>
<dbReference type="Proteomes" id="UP000032515">
    <property type="component" value="Unassembled WGS sequence"/>
</dbReference>
<proteinExistence type="predicted"/>
<keyword evidence="1" id="KW-0676">Redox-active center</keyword>
<evidence type="ECO:0000256" key="1">
    <source>
        <dbReference type="ARBA" id="ARBA00023284"/>
    </source>
</evidence>
<feature type="chain" id="PRO_5002319984" evidence="2">
    <location>
        <begin position="29"/>
        <end position="134"/>
    </location>
</feature>
<organism evidence="4 5">
    <name type="scientific">Rhodopseudomonas palustris</name>
    <dbReference type="NCBI Taxonomy" id="1076"/>
    <lineage>
        <taxon>Bacteria</taxon>
        <taxon>Pseudomonadati</taxon>
        <taxon>Pseudomonadota</taxon>
        <taxon>Alphaproteobacteria</taxon>
        <taxon>Hyphomicrobiales</taxon>
        <taxon>Nitrobacteraceae</taxon>
        <taxon>Rhodopseudomonas</taxon>
    </lineage>
</organism>
<sequence>MTMTRKMFTSALFAASLAVVGLVTPAFAGQVTPFTAEAFKSAQAAGSPVLVEIHADWCPTCKAQTPIVDRLTANPKFKDMKIFRVDFDDQKPVVKQFGAQMQSTLIVFKGAAEQGRSVGDTKEASIAKLLDKAL</sequence>
<dbReference type="InterPro" id="IPR036249">
    <property type="entry name" value="Thioredoxin-like_sf"/>
</dbReference>
<dbReference type="AlphaFoldDB" id="A0A0D7F555"/>
<dbReference type="InterPro" id="IPR017937">
    <property type="entry name" value="Thioredoxin_CS"/>
</dbReference>
<evidence type="ECO:0000313" key="5">
    <source>
        <dbReference type="Proteomes" id="UP000032515"/>
    </source>
</evidence>
<dbReference type="OrthoDB" id="7950124at2"/>
<evidence type="ECO:0000313" key="4">
    <source>
        <dbReference type="EMBL" id="KIZ48203.1"/>
    </source>
</evidence>
<feature type="domain" description="Thioredoxin" evidence="3">
    <location>
        <begin position="11"/>
        <end position="134"/>
    </location>
</feature>
<dbReference type="PANTHER" id="PTHR43601">
    <property type="entry name" value="THIOREDOXIN, MITOCHONDRIAL"/>
    <property type="match status" value="1"/>
</dbReference>
<protein>
    <submittedName>
        <fullName evidence="4">Thioredoxin</fullName>
    </submittedName>
</protein>
<feature type="signal peptide" evidence="2">
    <location>
        <begin position="1"/>
        <end position="28"/>
    </location>
</feature>
<reference evidence="4 5" key="1">
    <citation type="submission" date="2014-11" db="EMBL/GenBank/DDBJ databases">
        <title>Genomics and ecophysiology of heterotrophic nitrogen fixing bacteria isolated from estuarine surface water.</title>
        <authorList>
            <person name="Bentzon-Tilia M."/>
            <person name="Severin I."/>
            <person name="Hansen L.H."/>
            <person name="Riemann L."/>
        </authorList>
    </citation>
    <scope>NUCLEOTIDE SEQUENCE [LARGE SCALE GENOMIC DNA]</scope>
    <source>
        <strain evidence="4 5">BAL398</strain>
    </source>
</reference>
<evidence type="ECO:0000259" key="3">
    <source>
        <dbReference type="PROSITE" id="PS51352"/>
    </source>
</evidence>
<dbReference type="RefSeq" id="WP_044403876.1">
    <property type="nucleotide sequence ID" value="NZ_JXXE01000005.1"/>
</dbReference>
<dbReference type="CDD" id="cd02947">
    <property type="entry name" value="TRX_family"/>
    <property type="match status" value="1"/>
</dbReference>
<dbReference type="PANTHER" id="PTHR43601:SF3">
    <property type="entry name" value="THIOREDOXIN, MITOCHONDRIAL"/>
    <property type="match status" value="1"/>
</dbReference>
<dbReference type="GO" id="GO:0045454">
    <property type="term" value="P:cell redox homeostasis"/>
    <property type="evidence" value="ECO:0007669"/>
    <property type="project" value="TreeGrafter"/>
</dbReference>
<dbReference type="SUPFAM" id="SSF52833">
    <property type="entry name" value="Thioredoxin-like"/>
    <property type="match status" value="1"/>
</dbReference>
<dbReference type="PROSITE" id="PS51352">
    <property type="entry name" value="THIOREDOXIN_2"/>
    <property type="match status" value="1"/>
</dbReference>
<dbReference type="InterPro" id="IPR013766">
    <property type="entry name" value="Thioredoxin_domain"/>
</dbReference>
<comment type="caution">
    <text evidence="4">The sequence shown here is derived from an EMBL/GenBank/DDBJ whole genome shotgun (WGS) entry which is preliminary data.</text>
</comment>
<dbReference type="PATRIC" id="fig|1076.23.peg.5409"/>
<dbReference type="EMBL" id="JXXE01000005">
    <property type="protein sequence ID" value="KIZ48203.1"/>
    <property type="molecule type" value="Genomic_DNA"/>
</dbReference>
<keyword evidence="2" id="KW-0732">Signal</keyword>
<gene>
    <name evidence="4" type="ORF">OO17_00170</name>
</gene>
<accession>A0A0D7F555</accession>